<dbReference type="PROSITE" id="PS50994">
    <property type="entry name" value="INTEGRASE"/>
    <property type="match status" value="1"/>
</dbReference>
<keyword evidence="3" id="KW-0808">Transferase</keyword>
<name>A0ABQ5ERD5_9ASTR</name>
<dbReference type="SUPFAM" id="SSF53098">
    <property type="entry name" value="Ribonuclease H-like"/>
    <property type="match status" value="1"/>
</dbReference>
<keyword evidence="3" id="KW-0548">Nucleotidyltransferase</keyword>
<reference evidence="3" key="2">
    <citation type="submission" date="2022-01" db="EMBL/GenBank/DDBJ databases">
        <authorList>
            <person name="Yamashiro T."/>
            <person name="Shiraishi A."/>
            <person name="Satake H."/>
            <person name="Nakayama K."/>
        </authorList>
    </citation>
    <scope>NUCLEOTIDE SEQUENCE</scope>
</reference>
<dbReference type="InterPro" id="IPR036397">
    <property type="entry name" value="RNaseH_sf"/>
</dbReference>
<keyword evidence="4" id="KW-1185">Reference proteome</keyword>
<reference evidence="3" key="1">
    <citation type="journal article" date="2022" name="Int. J. Mol. Sci.">
        <title>Draft Genome of Tanacetum Coccineum: Genomic Comparison of Closely Related Tanacetum-Family Plants.</title>
        <authorList>
            <person name="Yamashiro T."/>
            <person name="Shiraishi A."/>
            <person name="Nakayama K."/>
            <person name="Satake H."/>
        </authorList>
    </citation>
    <scope>NUCLEOTIDE SEQUENCE</scope>
</reference>
<accession>A0ABQ5ERD5</accession>
<feature type="region of interest" description="Disordered" evidence="1">
    <location>
        <begin position="205"/>
        <end position="227"/>
    </location>
</feature>
<gene>
    <name evidence="3" type="ORF">Tco_0988549</name>
</gene>
<dbReference type="Pfam" id="PF13966">
    <property type="entry name" value="zf-RVT"/>
    <property type="match status" value="1"/>
</dbReference>
<keyword evidence="3" id="KW-0695">RNA-directed DNA polymerase</keyword>
<organism evidence="3 4">
    <name type="scientific">Tanacetum coccineum</name>
    <dbReference type="NCBI Taxonomy" id="301880"/>
    <lineage>
        <taxon>Eukaryota</taxon>
        <taxon>Viridiplantae</taxon>
        <taxon>Streptophyta</taxon>
        <taxon>Embryophyta</taxon>
        <taxon>Tracheophyta</taxon>
        <taxon>Spermatophyta</taxon>
        <taxon>Magnoliopsida</taxon>
        <taxon>eudicotyledons</taxon>
        <taxon>Gunneridae</taxon>
        <taxon>Pentapetalae</taxon>
        <taxon>asterids</taxon>
        <taxon>campanulids</taxon>
        <taxon>Asterales</taxon>
        <taxon>Asteraceae</taxon>
        <taxon>Asteroideae</taxon>
        <taxon>Anthemideae</taxon>
        <taxon>Anthemidinae</taxon>
        <taxon>Tanacetum</taxon>
    </lineage>
</organism>
<dbReference type="InterPro" id="IPR036691">
    <property type="entry name" value="Endo/exonu/phosph_ase_sf"/>
</dbReference>
<evidence type="ECO:0000259" key="2">
    <source>
        <dbReference type="PROSITE" id="PS50994"/>
    </source>
</evidence>
<sequence>MSMNAVKTAMAEDVLVNTLHIRSETRWMPERIKRHTEGAVEWSFSALRLSALVKDCLGIYFLEILIGILMRTATLFPAVAVGQLGDARAVDPSCWSNSSPALVLDDSCLVNRDLDYFVMGEVRQFSSINNLYVLLASEGDVDNNVPNNVKDESDIEAVSDTYFGDNADEQECGNVKDQPDNGNDASYDPFNIYGLLNKRDKVVDKASTGQHDENDASPIRSHSKSEDCSSRVFEDVEKINVSFPPRGERNGVIRKEGGSILEVLEEMIKVGHTMGFTMDGCLGSKAKKDWVRELVTKNNVSFLTLQETKTENISAMDAKFLWGNYLFYHTFSEALGNSGGILCAWDSNVFHKDHHVISDNFVALYGTWIPKKLKLLIISVYAPHSHTSKSICLDRHLSDHRPILLRELVSDYGATPFRLYHSWFALSGFEQMVTSTWNSFTLEDSNGMIRFKKKLQLLKKEIRIWVANYKRQQSGRTNDLKKKLSDIDKLLDRGEANEDILLSRLELSKQLHEISSSVSHDFIQKAKIRWAIEGDENSKFFHGVINRKRANLSVKGVLVDGEWVDDPSRVKNEFRSHFAYRFQDPGRCRGRLNFNFPNRLSHEQNSDLEASVSIEEVRKAVWGCGETITCPDGFTFEFFQKFWTVVGPDLFIVVQWFFEHESFATGCNSSFVALIPKILDPKAVHDFRPISLIGSLYKVVTKILANKLSTVISNLISDVQTPFHPNRQILDGPFVINEILSWCNRQKKQAMIFKVDFSKAYDSIRWDYLDDVLNSFGFGTKWRDWIRGSLSSGRALILVNGSPTKEFPLLRSLKQGDPLAPFLVTPWFSKGDRKIAWVKWSRVLAPKIHGGLGVSSFFALNRALLAKWVWRFLSHDNSLWYQVISGIHGSNAQLSAAHSFGSLTDFHSFWKDLWVGDSQLQFQFPRLFALESFKEFRCLRKLKRISAFFVSSRYRLSTRNNLSRRNIAVVSTLCPFCDASPEDTSHLLFACSLAKDVMSLVCRWWNLSCCSPISYDEWQVRNHLLFTNNRPQKDFIFGDIVFHFMGPFPDSRGNKYILVAVNYVSKWVEAQALSTNDARVVKFLKGLFARFEVPKALISDRGTHFCNSQLEIALQKYDVTHKLSTSYHPQSNGQTEVTNKAIKRILERSVGYNLKDWSEKLNDALWAFKTA</sequence>
<proteinExistence type="predicted"/>
<dbReference type="EMBL" id="BQNB010016592">
    <property type="protein sequence ID" value="GJT53495.1"/>
    <property type="molecule type" value="Genomic_DNA"/>
</dbReference>
<feature type="compositionally biased region" description="Basic and acidic residues" evidence="1">
    <location>
        <begin position="205"/>
        <end position="214"/>
    </location>
</feature>
<protein>
    <submittedName>
        <fullName evidence="3">RNA-directed DNA polymerase, eukaryota</fullName>
    </submittedName>
</protein>
<dbReference type="CDD" id="cd01650">
    <property type="entry name" value="RT_nLTR_like"/>
    <property type="match status" value="1"/>
</dbReference>
<dbReference type="InterPro" id="IPR000477">
    <property type="entry name" value="RT_dom"/>
</dbReference>
<dbReference type="Pfam" id="PF00078">
    <property type="entry name" value="RVT_1"/>
    <property type="match status" value="1"/>
</dbReference>
<comment type="caution">
    <text evidence="3">The sequence shown here is derived from an EMBL/GenBank/DDBJ whole genome shotgun (WGS) entry which is preliminary data.</text>
</comment>
<dbReference type="GO" id="GO:0003964">
    <property type="term" value="F:RNA-directed DNA polymerase activity"/>
    <property type="evidence" value="ECO:0007669"/>
    <property type="project" value="UniProtKB-KW"/>
</dbReference>
<dbReference type="PANTHER" id="PTHR19446">
    <property type="entry name" value="REVERSE TRANSCRIPTASES"/>
    <property type="match status" value="1"/>
</dbReference>
<dbReference type="Gene3D" id="3.60.10.10">
    <property type="entry name" value="Endonuclease/exonuclease/phosphatase"/>
    <property type="match status" value="1"/>
</dbReference>
<dbReference type="Proteomes" id="UP001151760">
    <property type="component" value="Unassembled WGS sequence"/>
</dbReference>
<evidence type="ECO:0000256" key="1">
    <source>
        <dbReference type="SAM" id="MobiDB-lite"/>
    </source>
</evidence>
<dbReference type="InterPro" id="IPR012337">
    <property type="entry name" value="RNaseH-like_sf"/>
</dbReference>
<feature type="domain" description="Integrase catalytic" evidence="2">
    <location>
        <begin position="1027"/>
        <end position="1171"/>
    </location>
</feature>
<evidence type="ECO:0000313" key="3">
    <source>
        <dbReference type="EMBL" id="GJT53495.1"/>
    </source>
</evidence>
<dbReference type="InterPro" id="IPR026960">
    <property type="entry name" value="RVT-Znf"/>
</dbReference>
<dbReference type="Pfam" id="PF00665">
    <property type="entry name" value="rve"/>
    <property type="match status" value="1"/>
</dbReference>
<dbReference type="Gene3D" id="3.30.420.10">
    <property type="entry name" value="Ribonuclease H-like superfamily/Ribonuclease H"/>
    <property type="match status" value="1"/>
</dbReference>
<dbReference type="InterPro" id="IPR001584">
    <property type="entry name" value="Integrase_cat-core"/>
</dbReference>
<dbReference type="SUPFAM" id="SSF56219">
    <property type="entry name" value="DNase I-like"/>
    <property type="match status" value="1"/>
</dbReference>
<evidence type="ECO:0000313" key="4">
    <source>
        <dbReference type="Proteomes" id="UP001151760"/>
    </source>
</evidence>